<dbReference type="KEGG" id="aak:AA2016_4105"/>
<name>A0AAC9FE16_AMIAI</name>
<evidence type="ECO:0000313" key="3">
    <source>
        <dbReference type="EMBL" id="AMS43022.1"/>
    </source>
</evidence>
<organism evidence="3 4">
    <name type="scientific">Aminobacter aminovorans</name>
    <name type="common">Chelatobacter heintzii</name>
    <dbReference type="NCBI Taxonomy" id="83263"/>
    <lineage>
        <taxon>Bacteria</taxon>
        <taxon>Pseudomonadati</taxon>
        <taxon>Pseudomonadota</taxon>
        <taxon>Alphaproteobacteria</taxon>
        <taxon>Hyphomicrobiales</taxon>
        <taxon>Phyllobacteriaceae</taxon>
        <taxon>Aminobacter</taxon>
    </lineage>
</organism>
<comment type="similarity">
    <text evidence="1">Belongs to the AHA1 family.</text>
</comment>
<proteinExistence type="inferred from homology"/>
<dbReference type="CDD" id="cd08894">
    <property type="entry name" value="SRPBCC_CalC_Aha1-like_1"/>
    <property type="match status" value="1"/>
</dbReference>
<dbReference type="InterPro" id="IPR023393">
    <property type="entry name" value="START-like_dom_sf"/>
</dbReference>
<evidence type="ECO:0000313" key="4">
    <source>
        <dbReference type="Proteomes" id="UP000075755"/>
    </source>
</evidence>
<sequence length="162" mass="18564">MKSMEKLFETWSLDREIVLVKLLNHPREKVFAAWMDPKALAQWYGPAGLAIESHAADIREGGVWHFDMVGVFEGKQQRFPNLMRFLEIVPNERIVMDYGTPASEDPDRFRVTVTFDEQGDGKTVLTMRQLHPSAKRRQEVIGFGAVEYGLQTLDGLAAWLDR</sequence>
<protein>
    <submittedName>
        <fullName evidence="3">ATPase</fullName>
    </submittedName>
</protein>
<evidence type="ECO:0000259" key="2">
    <source>
        <dbReference type="Pfam" id="PF08327"/>
    </source>
</evidence>
<evidence type="ECO:0000256" key="1">
    <source>
        <dbReference type="ARBA" id="ARBA00006817"/>
    </source>
</evidence>
<dbReference type="AlphaFoldDB" id="A0AAC9FE16"/>
<dbReference type="EMBL" id="CP015005">
    <property type="protein sequence ID" value="AMS43022.1"/>
    <property type="molecule type" value="Genomic_DNA"/>
</dbReference>
<dbReference type="Pfam" id="PF08327">
    <property type="entry name" value="AHSA1"/>
    <property type="match status" value="1"/>
</dbReference>
<reference evidence="3 4" key="1">
    <citation type="submission" date="2016-03" db="EMBL/GenBank/DDBJ databases">
        <title>Complete genome of Aminobacter aminovorans KCTC 2477.</title>
        <authorList>
            <person name="Kim K.M."/>
        </authorList>
    </citation>
    <scope>NUCLEOTIDE SEQUENCE [LARGE SCALE GENOMIC DNA]</scope>
    <source>
        <strain evidence="3 4">KCTC 2477</strain>
    </source>
</reference>
<accession>A0AAC9FE16</accession>
<dbReference type="SUPFAM" id="SSF55961">
    <property type="entry name" value="Bet v1-like"/>
    <property type="match status" value="1"/>
</dbReference>
<feature type="domain" description="Activator of Hsp90 ATPase homologue 1/2-like C-terminal" evidence="2">
    <location>
        <begin position="24"/>
        <end position="160"/>
    </location>
</feature>
<dbReference type="Gene3D" id="3.30.530.20">
    <property type="match status" value="1"/>
</dbReference>
<dbReference type="InterPro" id="IPR013538">
    <property type="entry name" value="ASHA1/2-like_C"/>
</dbReference>
<dbReference type="Proteomes" id="UP000075755">
    <property type="component" value="Chromosome"/>
</dbReference>
<gene>
    <name evidence="3" type="ORF">AA2016_4105</name>
</gene>
<dbReference type="RefSeq" id="WP_183194917.1">
    <property type="nucleotide sequence ID" value="NZ_CP015005.1"/>
</dbReference>